<keyword evidence="7" id="KW-0119">Carbohydrate metabolism</keyword>
<comment type="subcellular location">
    <subcellularLocation>
        <location evidence="1">Secreted</location>
    </subcellularLocation>
</comment>
<dbReference type="PANTHER" id="PTHR38050">
    <property type="match status" value="1"/>
</dbReference>
<dbReference type="EMBL" id="JAZHXI010000010">
    <property type="protein sequence ID" value="KAL2067596.1"/>
    <property type="molecule type" value="Genomic_DNA"/>
</dbReference>
<dbReference type="PANTHER" id="PTHR38050:SF2">
    <property type="entry name" value="FERULOYL ESTERASE C-RELATED"/>
    <property type="match status" value="1"/>
</dbReference>
<evidence type="ECO:0000256" key="10">
    <source>
        <dbReference type="SAM" id="SignalP"/>
    </source>
</evidence>
<evidence type="ECO:0000256" key="4">
    <source>
        <dbReference type="ARBA" id="ARBA00022651"/>
    </source>
</evidence>
<proteinExistence type="predicted"/>
<dbReference type="Proteomes" id="UP001595075">
    <property type="component" value="Unassembled WGS sequence"/>
</dbReference>
<dbReference type="SUPFAM" id="SSF53474">
    <property type="entry name" value="alpha/beta-Hydrolases"/>
    <property type="match status" value="1"/>
</dbReference>
<comment type="caution">
    <text evidence="11">The sequence shown here is derived from an EMBL/GenBank/DDBJ whole genome shotgun (WGS) entry which is preliminary data.</text>
</comment>
<keyword evidence="5 10" id="KW-0732">Signal</keyword>
<keyword evidence="12" id="KW-1185">Reference proteome</keyword>
<evidence type="ECO:0000313" key="11">
    <source>
        <dbReference type="EMBL" id="KAL2067596.1"/>
    </source>
</evidence>
<reference evidence="11 12" key="1">
    <citation type="journal article" date="2024" name="Commun. Biol.">
        <title>Comparative genomic analysis of thermophilic fungi reveals convergent evolutionary adaptations and gene losses.</title>
        <authorList>
            <person name="Steindorff A.S."/>
            <person name="Aguilar-Pontes M.V."/>
            <person name="Robinson A.J."/>
            <person name="Andreopoulos B."/>
            <person name="LaButti K."/>
            <person name="Kuo A."/>
            <person name="Mondo S."/>
            <person name="Riley R."/>
            <person name="Otillar R."/>
            <person name="Haridas S."/>
            <person name="Lipzen A."/>
            <person name="Grimwood J."/>
            <person name="Schmutz J."/>
            <person name="Clum A."/>
            <person name="Reid I.D."/>
            <person name="Moisan M.C."/>
            <person name="Butler G."/>
            <person name="Nguyen T.T.M."/>
            <person name="Dewar K."/>
            <person name="Conant G."/>
            <person name="Drula E."/>
            <person name="Henrissat B."/>
            <person name="Hansel C."/>
            <person name="Singer S."/>
            <person name="Hutchinson M.I."/>
            <person name="de Vries R.P."/>
            <person name="Natvig D.O."/>
            <person name="Powell A.J."/>
            <person name="Tsang A."/>
            <person name="Grigoriev I.V."/>
        </authorList>
    </citation>
    <scope>NUCLEOTIDE SEQUENCE [LARGE SCALE GENOMIC DNA]</scope>
    <source>
        <strain evidence="11 12">CBS 494.80</strain>
    </source>
</reference>
<keyword evidence="6" id="KW-0378">Hydrolase</keyword>
<evidence type="ECO:0000256" key="7">
    <source>
        <dbReference type="ARBA" id="ARBA00023277"/>
    </source>
</evidence>
<name>A0ABR4CDR4_9HELO</name>
<evidence type="ECO:0000256" key="5">
    <source>
        <dbReference type="ARBA" id="ARBA00022729"/>
    </source>
</evidence>
<gene>
    <name evidence="11" type="ORF">VTL71DRAFT_2021</name>
</gene>
<evidence type="ECO:0000313" key="12">
    <source>
        <dbReference type="Proteomes" id="UP001595075"/>
    </source>
</evidence>
<evidence type="ECO:0000256" key="9">
    <source>
        <dbReference type="ARBA" id="ARBA00034075"/>
    </source>
</evidence>
<keyword evidence="3" id="KW-0964">Secreted</keyword>
<evidence type="ECO:0000256" key="8">
    <source>
        <dbReference type="ARBA" id="ARBA00023326"/>
    </source>
</evidence>
<dbReference type="InterPro" id="IPR043595">
    <property type="entry name" value="FaeB/C/D"/>
</dbReference>
<feature type="chain" id="PRO_5045280862" description="feruloyl esterase" evidence="10">
    <location>
        <begin position="16"/>
        <end position="289"/>
    </location>
</feature>
<evidence type="ECO:0000256" key="2">
    <source>
        <dbReference type="ARBA" id="ARBA00013091"/>
    </source>
</evidence>
<keyword evidence="8" id="KW-0624">Polysaccharide degradation</keyword>
<evidence type="ECO:0000256" key="3">
    <source>
        <dbReference type="ARBA" id="ARBA00022525"/>
    </source>
</evidence>
<dbReference type="EC" id="3.1.1.73" evidence="2"/>
<sequence length="289" mass="32001">MLLILFTLWIALASASRIPYTNVSITSSKVARYYLLTLPPGFNPQTPTPVILSFHGGNRTADSQYKLSEMSNTSFNDFSIAVYPQGINKTWQGIPGARTNDIKFTQDILKDLSSKYTLDEKRIWATGKSQGGGFCGTLACDAEMSSRIAAFAPVSGAFYIKNNTECHPKTIEIPCNKSRQVPIIEFHGGDDPTIKYKGAGRRRQCLPSIPHWVEAWVDRDGLEGKGMETERVGKNATRFDYGGGIVSHVYDPSLEHVWPSTSYNTDNKGDVATFDASSIIVDFFKKHTL</sequence>
<evidence type="ECO:0000256" key="1">
    <source>
        <dbReference type="ARBA" id="ARBA00004613"/>
    </source>
</evidence>
<accession>A0ABR4CDR4</accession>
<organism evidence="11 12">
    <name type="scientific">Oculimacula yallundae</name>
    <dbReference type="NCBI Taxonomy" id="86028"/>
    <lineage>
        <taxon>Eukaryota</taxon>
        <taxon>Fungi</taxon>
        <taxon>Dikarya</taxon>
        <taxon>Ascomycota</taxon>
        <taxon>Pezizomycotina</taxon>
        <taxon>Leotiomycetes</taxon>
        <taxon>Helotiales</taxon>
        <taxon>Ploettnerulaceae</taxon>
        <taxon>Oculimacula</taxon>
    </lineage>
</organism>
<dbReference type="Gene3D" id="3.40.50.1820">
    <property type="entry name" value="alpha/beta hydrolase"/>
    <property type="match status" value="1"/>
</dbReference>
<protein>
    <recommendedName>
        <fullName evidence="2">feruloyl esterase</fullName>
        <ecNumber evidence="2">3.1.1.73</ecNumber>
    </recommendedName>
</protein>
<feature type="signal peptide" evidence="10">
    <location>
        <begin position="1"/>
        <end position="15"/>
    </location>
</feature>
<keyword evidence="4" id="KW-0858">Xylan degradation</keyword>
<dbReference type="InterPro" id="IPR029058">
    <property type="entry name" value="AB_hydrolase_fold"/>
</dbReference>
<comment type="catalytic activity">
    <reaction evidence="9">
        <text>feruloyl-polysaccharide + H2O = ferulate + polysaccharide.</text>
        <dbReference type="EC" id="3.1.1.73"/>
    </reaction>
</comment>
<evidence type="ECO:0000256" key="6">
    <source>
        <dbReference type="ARBA" id="ARBA00022801"/>
    </source>
</evidence>